<sequence>MNVRSSACDDTICNHQARNDTIHIAEVRSRDHDTCVITGTSLADSEVVVSWICPLTPVTTKPVSFKLGESLIYEDLTPYLSSSNALALRNDVAELFTRNMIGIDVDDNYRIFFFVLLDDCPNISPLSHLDVLSMDPSVCLSDIMLRKHFTRCLHMNFVGGSIKDDYAMDPDDPEFQTKLGKEVFEYYLRQRLPLTQDQKEIIYSST</sequence>
<protein>
    <submittedName>
        <fullName evidence="1">Uncharacterized protein</fullName>
    </submittedName>
</protein>
<dbReference type="Proteomes" id="UP000092993">
    <property type="component" value="Unassembled WGS sequence"/>
</dbReference>
<dbReference type="OrthoDB" id="2788618at2759"/>
<name>A0A1C7LTT9_GRIFR</name>
<reference evidence="1 2" key="1">
    <citation type="submission" date="2016-03" db="EMBL/GenBank/DDBJ databases">
        <title>Whole genome sequencing of Grifola frondosa 9006-11.</title>
        <authorList>
            <person name="Min B."/>
            <person name="Park H."/>
            <person name="Kim J.-G."/>
            <person name="Cho H."/>
            <person name="Oh Y.-L."/>
            <person name="Kong W.-S."/>
            <person name="Choi I.-G."/>
        </authorList>
    </citation>
    <scope>NUCLEOTIDE SEQUENCE [LARGE SCALE GENOMIC DNA]</scope>
    <source>
        <strain evidence="1 2">9006-11</strain>
    </source>
</reference>
<dbReference type="AlphaFoldDB" id="A0A1C7LTT9"/>
<organism evidence="1 2">
    <name type="scientific">Grifola frondosa</name>
    <name type="common">Maitake</name>
    <name type="synonym">Polyporus frondosus</name>
    <dbReference type="NCBI Taxonomy" id="5627"/>
    <lineage>
        <taxon>Eukaryota</taxon>
        <taxon>Fungi</taxon>
        <taxon>Dikarya</taxon>
        <taxon>Basidiomycota</taxon>
        <taxon>Agaricomycotina</taxon>
        <taxon>Agaricomycetes</taxon>
        <taxon>Polyporales</taxon>
        <taxon>Grifolaceae</taxon>
        <taxon>Grifola</taxon>
    </lineage>
</organism>
<dbReference type="EMBL" id="LUGG01000023">
    <property type="protein sequence ID" value="OBZ67948.1"/>
    <property type="molecule type" value="Genomic_DNA"/>
</dbReference>
<evidence type="ECO:0000313" key="2">
    <source>
        <dbReference type="Proteomes" id="UP000092993"/>
    </source>
</evidence>
<comment type="caution">
    <text evidence="1">The sequence shown here is derived from an EMBL/GenBank/DDBJ whole genome shotgun (WGS) entry which is preliminary data.</text>
</comment>
<proteinExistence type="predicted"/>
<gene>
    <name evidence="1" type="ORF">A0H81_12101</name>
</gene>
<keyword evidence="2" id="KW-1185">Reference proteome</keyword>
<evidence type="ECO:0000313" key="1">
    <source>
        <dbReference type="EMBL" id="OBZ67948.1"/>
    </source>
</evidence>
<accession>A0A1C7LTT9</accession>